<keyword evidence="3" id="KW-1185">Reference proteome</keyword>
<sequence>MSQSVKSEIKQRQAGVLYENSYQEENGWVKKELYGGRAIRNRTVLRFSLVAATIYSSAVLSRILTVSRANTYILLVVPITTALPHRNASSWLAELS</sequence>
<feature type="transmembrane region" description="Helical" evidence="1">
    <location>
        <begin position="44"/>
        <end position="64"/>
    </location>
</feature>
<evidence type="ECO:0000313" key="3">
    <source>
        <dbReference type="Proteomes" id="UP000617340"/>
    </source>
</evidence>
<accession>A0A834JHB0</accession>
<keyword evidence="1" id="KW-0472">Membrane</keyword>
<gene>
    <name evidence="2" type="ORF">HZH68_012766</name>
</gene>
<dbReference type="EMBL" id="JACSDZ010000014">
    <property type="protein sequence ID" value="KAF7387089.1"/>
    <property type="molecule type" value="Genomic_DNA"/>
</dbReference>
<proteinExistence type="predicted"/>
<evidence type="ECO:0000256" key="1">
    <source>
        <dbReference type="SAM" id="Phobius"/>
    </source>
</evidence>
<comment type="caution">
    <text evidence="2">The sequence shown here is derived from an EMBL/GenBank/DDBJ whole genome shotgun (WGS) entry which is preliminary data.</text>
</comment>
<reference evidence="2" key="1">
    <citation type="journal article" date="2020" name="G3 (Bethesda)">
        <title>High-Quality Assemblies for Three Invasive Social Wasps from the &lt;i&gt;Vespula&lt;/i&gt; Genus.</title>
        <authorList>
            <person name="Harrop T.W.R."/>
            <person name="Guhlin J."/>
            <person name="McLaughlin G.M."/>
            <person name="Permina E."/>
            <person name="Stockwell P."/>
            <person name="Gilligan J."/>
            <person name="Le Lec M.F."/>
            <person name="Gruber M.A.M."/>
            <person name="Quinn O."/>
            <person name="Lovegrove M."/>
            <person name="Duncan E.J."/>
            <person name="Remnant E.J."/>
            <person name="Van Eeckhoven J."/>
            <person name="Graham B."/>
            <person name="Knapp R.A."/>
            <person name="Langford K.W."/>
            <person name="Kronenberg Z."/>
            <person name="Press M.O."/>
            <person name="Eacker S.M."/>
            <person name="Wilson-Rankin E.E."/>
            <person name="Purcell J."/>
            <person name="Lester P.J."/>
            <person name="Dearden P.K."/>
        </authorList>
    </citation>
    <scope>NUCLEOTIDE SEQUENCE</scope>
    <source>
        <strain evidence="2">Linc-1</strain>
    </source>
</reference>
<organism evidence="2 3">
    <name type="scientific">Vespula germanica</name>
    <name type="common">German yellow jacket</name>
    <name type="synonym">Paravespula germanica</name>
    <dbReference type="NCBI Taxonomy" id="30212"/>
    <lineage>
        <taxon>Eukaryota</taxon>
        <taxon>Metazoa</taxon>
        <taxon>Ecdysozoa</taxon>
        <taxon>Arthropoda</taxon>
        <taxon>Hexapoda</taxon>
        <taxon>Insecta</taxon>
        <taxon>Pterygota</taxon>
        <taxon>Neoptera</taxon>
        <taxon>Endopterygota</taxon>
        <taxon>Hymenoptera</taxon>
        <taxon>Apocrita</taxon>
        <taxon>Aculeata</taxon>
        <taxon>Vespoidea</taxon>
        <taxon>Vespidae</taxon>
        <taxon>Vespinae</taxon>
        <taxon>Vespula</taxon>
    </lineage>
</organism>
<name>A0A834JHB0_VESGE</name>
<evidence type="ECO:0000313" key="2">
    <source>
        <dbReference type="EMBL" id="KAF7387089.1"/>
    </source>
</evidence>
<protein>
    <submittedName>
        <fullName evidence="2">Uncharacterized protein</fullName>
    </submittedName>
</protein>
<dbReference type="Proteomes" id="UP000617340">
    <property type="component" value="Unassembled WGS sequence"/>
</dbReference>
<dbReference type="AlphaFoldDB" id="A0A834JHB0"/>
<keyword evidence="1" id="KW-1133">Transmembrane helix</keyword>
<keyword evidence="1" id="KW-0812">Transmembrane</keyword>